<dbReference type="VEuPathDB" id="FungiDB:YALI0_F16489g"/>
<dbReference type="InterPro" id="IPR011650">
    <property type="entry name" value="Peptidase_M20_dimer"/>
</dbReference>
<name>A0A1D8NNT8_YARLL</name>
<dbReference type="Pfam" id="PF07687">
    <property type="entry name" value="M20_dimer"/>
    <property type="match status" value="1"/>
</dbReference>
<comment type="similarity">
    <text evidence="1">Belongs to the peptidase M20A family.</text>
</comment>
<keyword evidence="5 7" id="KW-0862">Zinc</keyword>
<protein>
    <recommendedName>
        <fullName evidence="8">Peptidase M20 dimerisation domain-containing protein</fullName>
    </recommendedName>
</protein>
<feature type="binding site" evidence="7">
    <location>
        <position position="209"/>
    </location>
    <ligand>
        <name>Zn(2+)</name>
        <dbReference type="ChEBI" id="CHEBI:29105"/>
        <label>2</label>
    </ligand>
</feature>
<dbReference type="Pfam" id="PF01546">
    <property type="entry name" value="Peptidase_M20"/>
    <property type="match status" value="1"/>
</dbReference>
<dbReference type="GO" id="GO:0004181">
    <property type="term" value="F:metallocarboxypeptidase activity"/>
    <property type="evidence" value="ECO:0007669"/>
    <property type="project" value="InterPro"/>
</dbReference>
<dbReference type="EMBL" id="CP017558">
    <property type="protein sequence ID" value="AOW07273.1"/>
    <property type="molecule type" value="Genomic_DNA"/>
</dbReference>
<dbReference type="SUPFAM" id="SSF53187">
    <property type="entry name" value="Zn-dependent exopeptidases"/>
    <property type="match status" value="1"/>
</dbReference>
<dbReference type="CDD" id="cd05674">
    <property type="entry name" value="M20_yscS"/>
    <property type="match status" value="1"/>
</dbReference>
<dbReference type="RefSeq" id="XP_505498.1">
    <property type="nucleotide sequence ID" value="XM_505498.1"/>
</dbReference>
<dbReference type="GO" id="GO:0005576">
    <property type="term" value="C:extracellular region"/>
    <property type="evidence" value="ECO:0007669"/>
    <property type="project" value="UniProtKB-ARBA"/>
</dbReference>
<dbReference type="GO" id="GO:0043605">
    <property type="term" value="P:amide catabolic process"/>
    <property type="evidence" value="ECO:0007669"/>
    <property type="project" value="UniProtKB-ARBA"/>
</dbReference>
<evidence type="ECO:0000256" key="5">
    <source>
        <dbReference type="ARBA" id="ARBA00022833"/>
    </source>
</evidence>
<dbReference type="Proteomes" id="UP000256601">
    <property type="component" value="Unassembled WGS sequence"/>
</dbReference>
<evidence type="ECO:0000256" key="6">
    <source>
        <dbReference type="PIRSR" id="PIRSR037217-1"/>
    </source>
</evidence>
<sequence>MEKQQLNEIDFVADQQQQYVAPATRSWKKIGFLVVSALTVGTLVCKSGVSTKCMNHMYGSAHSATGDSLCPSQAKLVPEGFTNLDFILKDEKYHDKALKTFQGAIQIPTESYDDMGPVGEEPRFDIFKNFSSYLEKSFPKVHSELEVEHVNTYGLVYTWKGSNKDLKPQLLMAHQDVVPVNSDTEEKWTHPPFSGYFDGKYIWGRGTVDTKNTVVGSLAAVELLLKEGYTPERTHILGFGFDEEISGPQGAKFISEHLYNKYGEKSLFAILDEGSGILETENFAMIVAATGEKGYLDVSISVNVAGGHSSMPPKHTGIGLAALIVAEIEKTPYKPLLTQQNPFFYTLQCVADHDPSLSDALKTLIRKSGNDLIANKKLVSILSGNPKYRDLIRTTQAVDIINGGVKSNALPETTTFVVNQRIEIESDVSTAQDKIVQNVLTIAKEHDLSVSAFGDFIIEGKSGEVVVELFGLPLEVAPQAPVSGPTWDLIVGTALHVFKDTVYPEDFNLFAAPGIMTGNTDTRHYWALTDAIYRFNPVRESAAFGIHTVNEHLEFQSHLETIAYYYEFVKNGEHFSKKQE</sequence>
<gene>
    <name evidence="10" type="ORF">B0I71DRAFT_132631</name>
    <name evidence="9" type="ORF">YALI1_F21989g</name>
</gene>
<evidence type="ECO:0000313" key="11">
    <source>
        <dbReference type="Proteomes" id="UP000182444"/>
    </source>
</evidence>
<dbReference type="GO" id="GO:0016810">
    <property type="term" value="F:hydrolase activity, acting on carbon-nitrogen (but not peptide) bonds"/>
    <property type="evidence" value="ECO:0007669"/>
    <property type="project" value="UniProtKB-ARBA"/>
</dbReference>
<feature type="binding site" evidence="7">
    <location>
        <position position="244"/>
    </location>
    <ligand>
        <name>Zn(2+)</name>
        <dbReference type="ChEBI" id="CHEBI:29105"/>
        <label>1</label>
    </ligand>
</feature>
<dbReference type="PIRSF" id="PIRSF037217">
    <property type="entry name" value="Carboxypeptidase_S"/>
    <property type="match status" value="1"/>
</dbReference>
<dbReference type="KEGG" id="yli:2908881"/>
<evidence type="ECO:0000259" key="8">
    <source>
        <dbReference type="Pfam" id="PF07687"/>
    </source>
</evidence>
<keyword evidence="4" id="KW-0378">Hydrolase</keyword>
<keyword evidence="3 7" id="KW-0479">Metal-binding</keyword>
<dbReference type="Proteomes" id="UP000182444">
    <property type="component" value="Chromosome 1F"/>
</dbReference>
<dbReference type="PANTHER" id="PTHR45962">
    <property type="entry name" value="N-FATTY-ACYL-AMINO ACID SYNTHASE/HYDROLASE PM20D1"/>
    <property type="match status" value="1"/>
</dbReference>
<dbReference type="GO" id="GO:0043604">
    <property type="term" value="P:amide biosynthetic process"/>
    <property type="evidence" value="ECO:0007669"/>
    <property type="project" value="UniProtKB-ARBA"/>
</dbReference>
<evidence type="ECO:0000256" key="1">
    <source>
        <dbReference type="ARBA" id="ARBA00006247"/>
    </source>
</evidence>
<evidence type="ECO:0000313" key="10">
    <source>
        <dbReference type="EMBL" id="RDW25406.1"/>
    </source>
</evidence>
<dbReference type="AlphaFoldDB" id="A0A1D8NNT8"/>
<dbReference type="GO" id="GO:0006629">
    <property type="term" value="P:lipid metabolic process"/>
    <property type="evidence" value="ECO:0007669"/>
    <property type="project" value="UniProtKB-ARBA"/>
</dbReference>
<dbReference type="FunFam" id="1.10.150.900:FF:000003">
    <property type="entry name" value="N-fatty-acyl-amino acid synthase/hydrolase PM20D1"/>
    <property type="match status" value="1"/>
</dbReference>
<dbReference type="GeneID" id="2908881"/>
<dbReference type="VEuPathDB" id="FungiDB:YALI1_F21989g"/>
<dbReference type="InterPro" id="IPR002933">
    <property type="entry name" value="Peptidase_M20"/>
</dbReference>
<evidence type="ECO:0000256" key="4">
    <source>
        <dbReference type="ARBA" id="ARBA00022801"/>
    </source>
</evidence>
<keyword evidence="2" id="KW-0645">Protease</keyword>
<feature type="active site" description="Proton acceptor" evidence="6">
    <location>
        <position position="243"/>
    </location>
</feature>
<evidence type="ECO:0000256" key="2">
    <source>
        <dbReference type="ARBA" id="ARBA00022670"/>
    </source>
</evidence>
<feature type="active site" evidence="6">
    <location>
        <position position="176"/>
    </location>
</feature>
<dbReference type="SUPFAM" id="SSF55031">
    <property type="entry name" value="Bacterial exopeptidase dimerisation domain"/>
    <property type="match status" value="1"/>
</dbReference>
<dbReference type="GO" id="GO:1990845">
    <property type="term" value="P:adaptive thermogenesis"/>
    <property type="evidence" value="ECO:0007669"/>
    <property type="project" value="UniProtKB-ARBA"/>
</dbReference>
<dbReference type="GO" id="GO:0000328">
    <property type="term" value="C:fungal-type vacuole lumen"/>
    <property type="evidence" value="ECO:0007669"/>
    <property type="project" value="TreeGrafter"/>
</dbReference>
<feature type="binding site" evidence="7">
    <location>
        <position position="547"/>
    </location>
    <ligand>
        <name>Zn(2+)</name>
        <dbReference type="ChEBI" id="CHEBI:29105"/>
        <label>1</label>
    </ligand>
</feature>
<dbReference type="OMA" id="TIDSWTH"/>
<dbReference type="InterPro" id="IPR036264">
    <property type="entry name" value="Bact_exopeptidase_dim_dom"/>
</dbReference>
<dbReference type="Gene3D" id="1.10.150.900">
    <property type="match status" value="1"/>
</dbReference>
<dbReference type="GO" id="GO:0046872">
    <property type="term" value="F:metal ion binding"/>
    <property type="evidence" value="ECO:0007669"/>
    <property type="project" value="UniProtKB-KW"/>
</dbReference>
<feature type="binding site" evidence="7">
    <location>
        <position position="272"/>
    </location>
    <ligand>
        <name>Zn(2+)</name>
        <dbReference type="ChEBI" id="CHEBI:29105"/>
        <label>2</label>
    </ligand>
</feature>
<dbReference type="EMBL" id="KZ859003">
    <property type="protein sequence ID" value="RDW25406.1"/>
    <property type="molecule type" value="Genomic_DNA"/>
</dbReference>
<evidence type="ECO:0000256" key="7">
    <source>
        <dbReference type="PIRSR" id="PIRSR037217-2"/>
    </source>
</evidence>
<organism evidence="9 11">
    <name type="scientific">Yarrowia lipolytica</name>
    <name type="common">Candida lipolytica</name>
    <dbReference type="NCBI Taxonomy" id="4952"/>
    <lineage>
        <taxon>Eukaryota</taxon>
        <taxon>Fungi</taxon>
        <taxon>Dikarya</taxon>
        <taxon>Ascomycota</taxon>
        <taxon>Saccharomycotina</taxon>
        <taxon>Dipodascomycetes</taxon>
        <taxon>Dipodascales</taxon>
        <taxon>Dipodascales incertae sedis</taxon>
        <taxon>Yarrowia</taxon>
    </lineage>
</organism>
<dbReference type="Gene3D" id="3.40.630.10">
    <property type="entry name" value="Zn peptidases"/>
    <property type="match status" value="1"/>
</dbReference>
<dbReference type="GO" id="GO:0051603">
    <property type="term" value="P:proteolysis involved in protein catabolic process"/>
    <property type="evidence" value="ECO:0007669"/>
    <property type="project" value="TreeGrafter"/>
</dbReference>
<dbReference type="OrthoDB" id="3064516at2759"/>
<feature type="domain" description="Peptidase M20 dimerisation" evidence="8">
    <location>
        <begin position="290"/>
        <end position="446"/>
    </location>
</feature>
<feature type="binding site" evidence="7">
    <location>
        <position position="174"/>
    </location>
    <ligand>
        <name>Zn(2+)</name>
        <dbReference type="ChEBI" id="CHEBI:29105"/>
        <label>2</label>
    </ligand>
</feature>
<dbReference type="GO" id="GO:0006520">
    <property type="term" value="P:amino acid metabolic process"/>
    <property type="evidence" value="ECO:0007669"/>
    <property type="project" value="UniProtKB-ARBA"/>
</dbReference>
<dbReference type="InterPro" id="IPR047177">
    <property type="entry name" value="Pept_M20A"/>
</dbReference>
<dbReference type="Gene3D" id="3.30.70.360">
    <property type="match status" value="1"/>
</dbReference>
<evidence type="ECO:0000313" key="12">
    <source>
        <dbReference type="Proteomes" id="UP000256601"/>
    </source>
</evidence>
<evidence type="ECO:0000313" key="9">
    <source>
        <dbReference type="EMBL" id="AOW07273.1"/>
    </source>
</evidence>
<dbReference type="eggNOG" id="KOG2275">
    <property type="taxonomic scope" value="Eukaryota"/>
</dbReference>
<accession>A0A1D8NNT8</accession>
<dbReference type="FunFam" id="3.40.630.10:FF:000027">
    <property type="entry name" value="N-fatty-acyl-amino acid synthase/hydrolase PM20D1"/>
    <property type="match status" value="1"/>
</dbReference>
<dbReference type="PANTHER" id="PTHR45962:SF1">
    <property type="entry name" value="N-FATTY-ACYL-AMINO ACID SYNTHASE_HYDROLASE PM20D1"/>
    <property type="match status" value="1"/>
</dbReference>
<reference evidence="10 12" key="2">
    <citation type="submission" date="2018-07" db="EMBL/GenBank/DDBJ databases">
        <title>Draft Genome Assemblies for Five Robust Yarrowia lipolytica Strains Exhibiting High Lipid Production and Pentose Sugar Utilization and Sugar Alcohol Secretion from Undetoxified Lignocellulosic Biomass Hydrolysates.</title>
        <authorList>
            <consortium name="DOE Joint Genome Institute"/>
            <person name="Walker C."/>
            <person name="Ryu S."/>
            <person name="Na H."/>
            <person name="Zane M."/>
            <person name="LaButti K."/>
            <person name="Lipzen A."/>
            <person name="Haridas S."/>
            <person name="Barry K."/>
            <person name="Grigoriev I.V."/>
            <person name="Quarterman J."/>
            <person name="Slininger P."/>
            <person name="Dien B."/>
            <person name="Trinh C.T."/>
        </authorList>
    </citation>
    <scope>NUCLEOTIDE SEQUENCE [LARGE SCALE GENOMIC DNA]</scope>
    <source>
        <strain evidence="10 12">YB392</strain>
    </source>
</reference>
<reference evidence="9 11" key="1">
    <citation type="journal article" date="2016" name="PLoS ONE">
        <title>Sequence Assembly of Yarrowia lipolytica Strain W29/CLIB89 Shows Transposable Element Diversity.</title>
        <authorList>
            <person name="Magnan C."/>
            <person name="Yu J."/>
            <person name="Chang I."/>
            <person name="Jahn E."/>
            <person name="Kanomata Y."/>
            <person name="Wu J."/>
            <person name="Zeller M."/>
            <person name="Oakes M."/>
            <person name="Baldi P."/>
            <person name="Sandmeyer S."/>
        </authorList>
    </citation>
    <scope>NUCLEOTIDE SEQUENCE [LARGE SCALE GENOMIC DNA]</scope>
    <source>
        <strain evidence="9">CLIB89</strain>
        <strain evidence="11">CLIB89(W29)</strain>
    </source>
</reference>
<evidence type="ECO:0000256" key="3">
    <source>
        <dbReference type="ARBA" id="ARBA00022723"/>
    </source>
</evidence>
<feature type="binding site" evidence="7">
    <location>
        <position position="209"/>
    </location>
    <ligand>
        <name>Zn(2+)</name>
        <dbReference type="ChEBI" id="CHEBI:29105"/>
        <label>1</label>
    </ligand>
</feature>
<proteinExistence type="inferred from homology"/>
<dbReference type="InterPro" id="IPR017141">
    <property type="entry name" value="Pept_M20_carboxypep"/>
</dbReference>